<dbReference type="Pfam" id="PF00015">
    <property type="entry name" value="MCPsignal"/>
    <property type="match status" value="1"/>
</dbReference>
<dbReference type="SUPFAM" id="SSF58104">
    <property type="entry name" value="Methyl-accepting chemotaxis protein (MCP) signaling domain"/>
    <property type="match status" value="1"/>
</dbReference>
<dbReference type="Pfam" id="PF07700">
    <property type="entry name" value="HNOB"/>
    <property type="match status" value="1"/>
</dbReference>
<dbReference type="Proteomes" id="UP000671862">
    <property type="component" value="Chromosome"/>
</dbReference>
<gene>
    <name evidence="5" type="ORF">JYK00_07375</name>
</gene>
<dbReference type="SMART" id="SM00283">
    <property type="entry name" value="MA"/>
    <property type="match status" value="1"/>
</dbReference>
<dbReference type="InterPro" id="IPR004089">
    <property type="entry name" value="MCPsignal_dom"/>
</dbReference>
<keyword evidence="3" id="KW-1133">Transmembrane helix</keyword>
<reference evidence="5 6" key="1">
    <citation type="submission" date="2021-03" db="EMBL/GenBank/DDBJ databases">
        <title>Thermosipho ferrireducens sp.nov., an anaerobic thermophilic iron-reducing bacterium isolated from a deep-sea hydrothermal sulfide deposits.</title>
        <authorList>
            <person name="Zeng X."/>
            <person name="Chen Y."/>
            <person name="Shao Z."/>
        </authorList>
    </citation>
    <scope>NUCLEOTIDE SEQUENCE [LARGE SCALE GENOMIC DNA]</scope>
    <source>
        <strain evidence="5 6">JL129W03</strain>
    </source>
</reference>
<evidence type="ECO:0000313" key="6">
    <source>
        <dbReference type="Proteomes" id="UP000671862"/>
    </source>
</evidence>
<dbReference type="InterPro" id="IPR011644">
    <property type="entry name" value="Heme_NO-bd"/>
</dbReference>
<feature type="domain" description="Methyl-accepting transducer" evidence="4">
    <location>
        <begin position="332"/>
        <end position="568"/>
    </location>
</feature>
<organism evidence="5 6">
    <name type="scientific">Thermosipho ferrireducens</name>
    <dbReference type="NCBI Taxonomy" id="2571116"/>
    <lineage>
        <taxon>Bacteria</taxon>
        <taxon>Thermotogati</taxon>
        <taxon>Thermotogota</taxon>
        <taxon>Thermotogae</taxon>
        <taxon>Thermotogales</taxon>
        <taxon>Fervidobacteriaceae</taxon>
        <taxon>Thermosipho</taxon>
    </lineage>
</organism>
<evidence type="ECO:0000256" key="2">
    <source>
        <dbReference type="PROSITE-ProRule" id="PRU00284"/>
    </source>
</evidence>
<dbReference type="SUPFAM" id="SSF111126">
    <property type="entry name" value="Ligand-binding domain in the NO signalling and Golgi transport"/>
    <property type="match status" value="1"/>
</dbReference>
<dbReference type="PANTHER" id="PTHR32089:SF112">
    <property type="entry name" value="LYSOZYME-LIKE PROTEIN-RELATED"/>
    <property type="match status" value="1"/>
</dbReference>
<dbReference type="InterPro" id="IPR038158">
    <property type="entry name" value="H-NOX_domain_sf"/>
</dbReference>
<keyword evidence="3" id="KW-0812">Transmembrane</keyword>
<proteinExistence type="predicted"/>
<keyword evidence="6" id="KW-1185">Reference proteome</keyword>
<dbReference type="EMBL" id="CP071446">
    <property type="protein sequence ID" value="QTA37544.1"/>
    <property type="molecule type" value="Genomic_DNA"/>
</dbReference>
<evidence type="ECO:0000256" key="3">
    <source>
        <dbReference type="SAM" id="Phobius"/>
    </source>
</evidence>
<evidence type="ECO:0000259" key="4">
    <source>
        <dbReference type="PROSITE" id="PS50111"/>
    </source>
</evidence>
<keyword evidence="3" id="KW-0472">Membrane</keyword>
<dbReference type="InterPro" id="IPR024096">
    <property type="entry name" value="NO_sig/Golgi_transp_ligand-bd"/>
</dbReference>
<keyword evidence="1 2" id="KW-0807">Transducer</keyword>
<dbReference type="PANTHER" id="PTHR32089">
    <property type="entry name" value="METHYL-ACCEPTING CHEMOTAXIS PROTEIN MCPB"/>
    <property type="match status" value="1"/>
</dbReference>
<dbReference type="Gene3D" id="1.10.287.950">
    <property type="entry name" value="Methyl-accepting chemotaxis protein"/>
    <property type="match status" value="1"/>
</dbReference>
<dbReference type="Gene3D" id="3.90.1520.10">
    <property type="entry name" value="H-NOX domain"/>
    <property type="match status" value="1"/>
</dbReference>
<accession>A0ABX7S5V4</accession>
<evidence type="ECO:0000313" key="5">
    <source>
        <dbReference type="EMBL" id="QTA37544.1"/>
    </source>
</evidence>
<protein>
    <submittedName>
        <fullName evidence="5">Heme NO-binding domain-containing protein</fullName>
    </submittedName>
</protein>
<dbReference type="PROSITE" id="PS50111">
    <property type="entry name" value="CHEMOTAXIS_TRANSDUC_2"/>
    <property type="match status" value="1"/>
</dbReference>
<feature type="transmembrane region" description="Helical" evidence="3">
    <location>
        <begin position="227"/>
        <end position="247"/>
    </location>
</feature>
<feature type="transmembrane region" description="Helical" evidence="3">
    <location>
        <begin position="202"/>
        <end position="221"/>
    </location>
</feature>
<evidence type="ECO:0000256" key="1">
    <source>
        <dbReference type="ARBA" id="ARBA00023224"/>
    </source>
</evidence>
<name>A0ABX7S5V4_9BACT</name>
<sequence length="604" mass="67436">MKSFIMNIWITTWKKLYGEQIVDSLITELGVDTEILQNPIKNVDDSMVVKFSSELAKRLGKTYEKIWEETGYQNLWSFKKFYPGYFKKKGLLSFMKDMDMVHKALTRRIKGANPPRIIYTYIDEKTAIIRYESSRDFRSYFLGLLRAASDFFDDPAKIEVLNSGKEGDKTFLEVRVLATKPFGKKIILRKFKALSFGLMKSFTSNFIVLLPIVVFLSSIIFSRFLNSVFSAMVTSIIVLIAIFFGTTDLKKGFKALKDLNKLYEEKDFSDIIIVKGERGFEEVFDKTLKAHENLKEFFTALQGDTEELLNFSNKTVSSINAVQEQIDTMKELSGQVADTAIQISNDAEKISEAVSSNVETISKTIEEQNSIVKNLNDAVENIILAAKSVEDSSDNISTVSDNFEAIAAQSSELKNQADEIKGIANTVMNIAEQTNLLALNAAIEAARSGEAGRGFAVVADEIRKLAEESKSSANKISEFLNSISFGIEELSNGVMSEYENLKTQSIKLSESAKQSKKSSKVISEITVQLNSLIESLNNEATKLENITTSIQNLLAISEESSATAEEISASIQKFLGELDVVFDNVSQTIGLLKLIQDNLKELKL</sequence>